<proteinExistence type="predicted"/>
<dbReference type="PANTHER" id="PTHR47331:SF1">
    <property type="entry name" value="GAG-LIKE PROTEIN"/>
    <property type="match status" value="1"/>
</dbReference>
<reference evidence="1 2" key="1">
    <citation type="submission" date="2023-01" db="EMBL/GenBank/DDBJ databases">
        <authorList>
            <person name="Whitehead M."/>
        </authorList>
    </citation>
    <scope>NUCLEOTIDE SEQUENCE [LARGE SCALE GENOMIC DNA]</scope>
</reference>
<dbReference type="GO" id="GO:0003676">
    <property type="term" value="F:nucleic acid binding"/>
    <property type="evidence" value="ECO:0007669"/>
    <property type="project" value="InterPro"/>
</dbReference>
<dbReference type="InterPro" id="IPR036397">
    <property type="entry name" value="RNaseH_sf"/>
</dbReference>
<evidence type="ECO:0000313" key="2">
    <source>
        <dbReference type="Proteomes" id="UP001160148"/>
    </source>
</evidence>
<comment type="caution">
    <text evidence="1">The sequence shown here is derived from an EMBL/GenBank/DDBJ whole genome shotgun (WGS) entry which is preliminary data.</text>
</comment>
<accession>A0AAV0WBY1</accession>
<organism evidence="1 2">
    <name type="scientific">Macrosiphum euphorbiae</name>
    <name type="common">potato aphid</name>
    <dbReference type="NCBI Taxonomy" id="13131"/>
    <lineage>
        <taxon>Eukaryota</taxon>
        <taxon>Metazoa</taxon>
        <taxon>Ecdysozoa</taxon>
        <taxon>Arthropoda</taxon>
        <taxon>Hexapoda</taxon>
        <taxon>Insecta</taxon>
        <taxon>Pterygota</taxon>
        <taxon>Neoptera</taxon>
        <taxon>Paraneoptera</taxon>
        <taxon>Hemiptera</taxon>
        <taxon>Sternorrhyncha</taxon>
        <taxon>Aphidomorpha</taxon>
        <taxon>Aphidoidea</taxon>
        <taxon>Aphididae</taxon>
        <taxon>Macrosiphini</taxon>
        <taxon>Macrosiphum</taxon>
    </lineage>
</organism>
<dbReference type="EMBL" id="CARXXK010000002">
    <property type="protein sequence ID" value="CAI6353288.1"/>
    <property type="molecule type" value="Genomic_DNA"/>
</dbReference>
<keyword evidence="2" id="KW-1185">Reference proteome</keyword>
<evidence type="ECO:0000313" key="1">
    <source>
        <dbReference type="EMBL" id="CAI6353288.1"/>
    </source>
</evidence>
<sequence length="81" mass="8863">MGDLPKPRLVSTKPFSHVGVDFAGPFFIKAALLRRIQTSKGYLCNLVCMATRAFHLELVSDLSTDLLVVVEDVLTSTVIAE</sequence>
<dbReference type="Gene3D" id="3.30.420.10">
    <property type="entry name" value="Ribonuclease H-like superfamily/Ribonuclease H"/>
    <property type="match status" value="1"/>
</dbReference>
<protein>
    <submittedName>
        <fullName evidence="1">Uncharacterized protein</fullName>
    </submittedName>
</protein>
<name>A0AAV0WBY1_9HEMI</name>
<gene>
    <name evidence="1" type="ORF">MEUPH1_LOCUS9427</name>
</gene>
<dbReference type="Proteomes" id="UP001160148">
    <property type="component" value="Unassembled WGS sequence"/>
</dbReference>
<dbReference type="AlphaFoldDB" id="A0AAV0WBY1"/>
<dbReference type="PANTHER" id="PTHR47331">
    <property type="entry name" value="PHD-TYPE DOMAIN-CONTAINING PROTEIN"/>
    <property type="match status" value="1"/>
</dbReference>